<gene>
    <name evidence="3" type="ORF">GCM10007940_15240</name>
</gene>
<comment type="caution">
    <text evidence="3">The sequence shown here is derived from an EMBL/GenBank/DDBJ whole genome shotgun (WGS) entry which is preliminary data.</text>
</comment>
<reference evidence="3" key="1">
    <citation type="journal article" date="2014" name="Int. J. Syst. Evol. Microbiol.">
        <title>Complete genome sequence of Corynebacterium casei LMG S-19264T (=DSM 44701T), isolated from a smear-ripened cheese.</title>
        <authorList>
            <consortium name="US DOE Joint Genome Institute (JGI-PGF)"/>
            <person name="Walter F."/>
            <person name="Albersmeier A."/>
            <person name="Kalinowski J."/>
            <person name="Ruckert C."/>
        </authorList>
    </citation>
    <scope>NUCLEOTIDE SEQUENCE</scope>
    <source>
        <strain evidence="3">NBRC 108769</strain>
    </source>
</reference>
<evidence type="ECO:0000256" key="1">
    <source>
        <dbReference type="SAM" id="Coils"/>
    </source>
</evidence>
<dbReference type="EMBL" id="BSOH01000007">
    <property type="protein sequence ID" value="GLR16909.1"/>
    <property type="molecule type" value="Genomic_DNA"/>
</dbReference>
<evidence type="ECO:0000313" key="3">
    <source>
        <dbReference type="EMBL" id="GLR16909.1"/>
    </source>
</evidence>
<name>A0AA37SNR2_9BACT</name>
<protein>
    <recommendedName>
        <fullName evidence="2">Peptidase S74 domain-containing protein</fullName>
    </recommendedName>
</protein>
<sequence>MDIRSTNDNASGGELQLATPSESNFLRFFGGRLDDRNPFIGFNDLDTFHLITTLSDFSTYKRRMTLFPNGKMGLGTDQPQSELDIRTNAVDDGGEIHLSNADASYFLRLFSGKPSNPRPSIFWNFESDFELARFDGNVNYQPFLRLDGKRIHVLNNNGSVFLGENTGLSDNGSFNTAIGSFSLQNNVSGIRNTVLGYRAGSGSNVGSNFSGNVLIGYEAGLNITGSNRLYIENSSSATPLIYGEFDNNLVRINGRQEITGSLELNRGILSGVAINVNGQEALWSNGNYFSYGFGTPYNYFAKPIKIGPIEGSTVPYADLQIVDNAGNASISVESISNDAILQLSGATNSQNDGWTIRRRSDGDLEWRHNNISKMKLTSFGRLGIGTTSPSHILEVAGNTRFYQSINSASPNDLFVGTIENTSNNNNFRNNGLQIIAGHNTIGGGTTRSMYISFAKPNGTIIGAISQLDNNSIVYYESSDERLKEEIQPTRVGIETLMNINVRDYKWKNGNEDAIPTTGFIAQELYEIYPIAAKKGGEDETVDPWQIAPKQLIPLMVKSIQDQQHTIETLREENNVLSARLDRLEKLLDEKN</sequence>
<dbReference type="Proteomes" id="UP001156666">
    <property type="component" value="Unassembled WGS sequence"/>
</dbReference>
<organism evidence="3 4">
    <name type="scientific">Portibacter lacus</name>
    <dbReference type="NCBI Taxonomy" id="1099794"/>
    <lineage>
        <taxon>Bacteria</taxon>
        <taxon>Pseudomonadati</taxon>
        <taxon>Bacteroidota</taxon>
        <taxon>Saprospiria</taxon>
        <taxon>Saprospirales</taxon>
        <taxon>Haliscomenobacteraceae</taxon>
        <taxon>Portibacter</taxon>
    </lineage>
</organism>
<dbReference type="AlphaFoldDB" id="A0AA37SNR2"/>
<evidence type="ECO:0000313" key="4">
    <source>
        <dbReference type="Proteomes" id="UP001156666"/>
    </source>
</evidence>
<evidence type="ECO:0000259" key="2">
    <source>
        <dbReference type="PROSITE" id="PS51688"/>
    </source>
</evidence>
<accession>A0AA37SNR2</accession>
<feature type="coiled-coil region" evidence="1">
    <location>
        <begin position="559"/>
        <end position="586"/>
    </location>
</feature>
<keyword evidence="1" id="KW-0175">Coiled coil</keyword>
<reference evidence="3" key="2">
    <citation type="submission" date="2023-01" db="EMBL/GenBank/DDBJ databases">
        <title>Draft genome sequence of Portibacter lacus strain NBRC 108769.</title>
        <authorList>
            <person name="Sun Q."/>
            <person name="Mori K."/>
        </authorList>
    </citation>
    <scope>NUCLEOTIDE SEQUENCE</scope>
    <source>
        <strain evidence="3">NBRC 108769</strain>
    </source>
</reference>
<proteinExistence type="predicted"/>
<dbReference type="InterPro" id="IPR030392">
    <property type="entry name" value="S74_ICA"/>
</dbReference>
<dbReference type="Pfam" id="PF13884">
    <property type="entry name" value="Peptidase_S74"/>
    <property type="match status" value="1"/>
</dbReference>
<feature type="domain" description="Peptidase S74" evidence="2">
    <location>
        <begin position="478"/>
        <end position="573"/>
    </location>
</feature>
<keyword evidence="4" id="KW-1185">Reference proteome</keyword>
<dbReference type="PROSITE" id="PS51688">
    <property type="entry name" value="ICA"/>
    <property type="match status" value="1"/>
</dbReference>